<name>A0ABD6EMD4_9BILA</name>
<reference evidence="2 3" key="1">
    <citation type="submission" date="2024-08" db="EMBL/GenBank/DDBJ databases">
        <title>Gnathostoma spinigerum genome.</title>
        <authorList>
            <person name="Gonzalez-Bertolin B."/>
            <person name="Monzon S."/>
            <person name="Zaballos A."/>
            <person name="Jimenez P."/>
            <person name="Dekumyoy P."/>
            <person name="Varona S."/>
            <person name="Cuesta I."/>
            <person name="Sumanam S."/>
            <person name="Adisakwattana P."/>
            <person name="Gasser R.B."/>
            <person name="Hernandez-Gonzalez A."/>
            <person name="Young N.D."/>
            <person name="Perteguer M.J."/>
        </authorList>
    </citation>
    <scope>NUCLEOTIDE SEQUENCE [LARGE SCALE GENOMIC DNA]</scope>
    <source>
        <strain evidence="2">AL3</strain>
        <tissue evidence="2">Liver</tissue>
    </source>
</reference>
<accession>A0ABD6EMD4</accession>
<sequence length="216" mass="24037">MRAYDSELQLMGGRLSCGGRSSRRENERSRKSSGCFTLRNSRGNVKARAECHRKTRNRPGSHIYKKQLSRDDPSLLSSAVLINSWKAPSISSMPDTPVSELSSSTKFNCDRPSLSQPTNEMLMQIIRCFPFDVASTYSSPRGSPTASRHVKSANFAAIEVDGMVRRTASWHGTKKLKTSLSNIVRRKTEATFLYVDSETKIAKTKSAIEKLAQPTC</sequence>
<dbReference type="Proteomes" id="UP001608902">
    <property type="component" value="Unassembled WGS sequence"/>
</dbReference>
<dbReference type="EMBL" id="JBGFUD010006627">
    <property type="protein sequence ID" value="MFH4981113.1"/>
    <property type="molecule type" value="Genomic_DNA"/>
</dbReference>
<feature type="region of interest" description="Disordered" evidence="1">
    <location>
        <begin position="14"/>
        <end position="39"/>
    </location>
</feature>
<organism evidence="2 3">
    <name type="scientific">Gnathostoma spinigerum</name>
    <dbReference type="NCBI Taxonomy" id="75299"/>
    <lineage>
        <taxon>Eukaryota</taxon>
        <taxon>Metazoa</taxon>
        <taxon>Ecdysozoa</taxon>
        <taxon>Nematoda</taxon>
        <taxon>Chromadorea</taxon>
        <taxon>Rhabditida</taxon>
        <taxon>Spirurina</taxon>
        <taxon>Gnathostomatomorpha</taxon>
        <taxon>Gnathostomatoidea</taxon>
        <taxon>Gnathostomatidae</taxon>
        <taxon>Gnathostoma</taxon>
    </lineage>
</organism>
<comment type="caution">
    <text evidence="2">The sequence shown here is derived from an EMBL/GenBank/DDBJ whole genome shotgun (WGS) entry which is preliminary data.</text>
</comment>
<keyword evidence="3" id="KW-1185">Reference proteome</keyword>
<gene>
    <name evidence="2" type="ORF">AB6A40_007822</name>
</gene>
<proteinExistence type="predicted"/>
<protein>
    <submittedName>
        <fullName evidence="2">Uncharacterized protein</fullName>
    </submittedName>
</protein>
<evidence type="ECO:0000256" key="1">
    <source>
        <dbReference type="SAM" id="MobiDB-lite"/>
    </source>
</evidence>
<evidence type="ECO:0000313" key="3">
    <source>
        <dbReference type="Proteomes" id="UP001608902"/>
    </source>
</evidence>
<dbReference type="AlphaFoldDB" id="A0ABD6EMD4"/>
<evidence type="ECO:0000313" key="2">
    <source>
        <dbReference type="EMBL" id="MFH4981113.1"/>
    </source>
</evidence>